<dbReference type="InterPro" id="IPR032164">
    <property type="entry name" value="DUF5000"/>
</dbReference>
<protein>
    <submittedName>
        <fullName evidence="4">DUF5000 domain-containing lipoprotein</fullName>
    </submittedName>
</protein>
<dbReference type="Pfam" id="PF17166">
    <property type="entry name" value="DUF5126"/>
    <property type="match status" value="1"/>
</dbReference>
<dbReference type="Pfam" id="PF16391">
    <property type="entry name" value="DUF5000"/>
    <property type="match status" value="1"/>
</dbReference>
<evidence type="ECO:0000313" key="4">
    <source>
        <dbReference type="EMBL" id="WEK17636.1"/>
    </source>
</evidence>
<feature type="domain" description="DUF5126" evidence="3">
    <location>
        <begin position="125"/>
        <end position="231"/>
    </location>
</feature>
<feature type="domain" description="DUF4959" evidence="1">
    <location>
        <begin position="20"/>
        <end position="122"/>
    </location>
</feature>
<dbReference type="Pfam" id="PF16323">
    <property type="entry name" value="DUF4959"/>
    <property type="match status" value="1"/>
</dbReference>
<accession>A0AAJ5W5H2</accession>
<dbReference type="SUPFAM" id="SSF49785">
    <property type="entry name" value="Galactose-binding domain-like"/>
    <property type="match status" value="1"/>
</dbReference>
<evidence type="ECO:0000313" key="5">
    <source>
        <dbReference type="Proteomes" id="UP001214530"/>
    </source>
</evidence>
<organism evidence="4 5">
    <name type="scientific">Candidatus Pedobacter colombiensis</name>
    <dbReference type="NCBI Taxonomy" id="3121371"/>
    <lineage>
        <taxon>Bacteria</taxon>
        <taxon>Pseudomonadati</taxon>
        <taxon>Bacteroidota</taxon>
        <taxon>Sphingobacteriia</taxon>
        <taxon>Sphingobacteriales</taxon>
        <taxon>Sphingobacteriaceae</taxon>
        <taxon>Pedobacter</taxon>
    </lineage>
</organism>
<keyword evidence="4" id="KW-0449">Lipoprotein</keyword>
<dbReference type="AlphaFoldDB" id="A0AAJ5W5H2"/>
<evidence type="ECO:0000259" key="3">
    <source>
        <dbReference type="Pfam" id="PF17166"/>
    </source>
</evidence>
<sequence>MKRYQILFPLFIFIIMLIAACKEDKLSPINDDGHAPKAIANIEVENIAGGAKIKYSPPDDNNLLYVKAVYNLKGVKMEAKASYYKNFIVIEGFGDTNEREISLYAVSRSEKLSEAVNVKIKPLPAPVYNVFNSLKIQETFGGILISFENLSALNGGVNTNVVIGALLWDTKLNEWKSIDIHYSGLVNETYSIRGLASNPYKFGFYLKDRWDNHTDTLKVELTPIYEVALDKAKWADLKPKNYPIPQIGVLPASGNPMVLAVDYSSSYKVTNLWDNKPTTLYHTKQAVEQPVWIPIDLGVTAKLSRYKIWQRGTSTYAFNHGNPHEWEIYGTNTPSIPDSWVLLEHRIMEKPSGLPVGTNSNDDIAIAEAGQEYDFPLGIPAVRYIAWKHIDCWAAIEGQSGFLHLGELSLWGQLK</sequence>
<evidence type="ECO:0000259" key="2">
    <source>
        <dbReference type="Pfam" id="PF16391"/>
    </source>
</evidence>
<dbReference type="InterPro" id="IPR032527">
    <property type="entry name" value="DUF4959"/>
</dbReference>
<dbReference type="EMBL" id="CP119313">
    <property type="protein sequence ID" value="WEK17636.1"/>
    <property type="molecule type" value="Genomic_DNA"/>
</dbReference>
<evidence type="ECO:0000259" key="1">
    <source>
        <dbReference type="Pfam" id="PF16323"/>
    </source>
</evidence>
<dbReference type="Proteomes" id="UP001214530">
    <property type="component" value="Chromosome"/>
</dbReference>
<dbReference type="PROSITE" id="PS51257">
    <property type="entry name" value="PROKAR_LIPOPROTEIN"/>
    <property type="match status" value="1"/>
</dbReference>
<feature type="domain" description="DUF5000" evidence="2">
    <location>
        <begin position="274"/>
        <end position="412"/>
    </location>
</feature>
<reference evidence="4" key="1">
    <citation type="submission" date="2023-03" db="EMBL/GenBank/DDBJ databases">
        <title>Andean soil-derived lignocellulolytic bacterial consortium as a source of novel taxa and putative plastic-active enzymes.</title>
        <authorList>
            <person name="Diaz-Garcia L."/>
            <person name="Chuvochina M."/>
            <person name="Feuerriegel G."/>
            <person name="Bunk B."/>
            <person name="Sproer C."/>
            <person name="Streit W.R."/>
            <person name="Rodriguez L.M."/>
            <person name="Overmann J."/>
            <person name="Jimenez D.J."/>
        </authorList>
    </citation>
    <scope>NUCLEOTIDE SEQUENCE</scope>
    <source>
        <strain evidence="4">MAG 3858</strain>
    </source>
</reference>
<dbReference type="InterPro" id="IPR008979">
    <property type="entry name" value="Galactose-bd-like_sf"/>
</dbReference>
<name>A0AAJ5W5H2_9SPHI</name>
<dbReference type="InterPro" id="IPR033431">
    <property type="entry name" value="DUF5126"/>
</dbReference>
<gene>
    <name evidence="4" type="ORF">P0Y49_12605</name>
</gene>
<proteinExistence type="predicted"/>
<dbReference type="Gene3D" id="2.60.120.260">
    <property type="entry name" value="Galactose-binding domain-like"/>
    <property type="match status" value="1"/>
</dbReference>